<dbReference type="GO" id="GO:0006635">
    <property type="term" value="P:fatty acid beta-oxidation"/>
    <property type="evidence" value="ECO:0007669"/>
    <property type="project" value="EnsemblFungi"/>
</dbReference>
<dbReference type="Proteomes" id="UP000000689">
    <property type="component" value="Chromosome 3"/>
</dbReference>
<protein>
    <recommendedName>
        <fullName evidence="7">Acyl-CoA thioesterase II</fullName>
    </recommendedName>
</protein>
<dbReference type="CDD" id="cd03444">
    <property type="entry name" value="Thioesterase_II_repeat1"/>
    <property type="match status" value="1"/>
</dbReference>
<dbReference type="CDD" id="cd03445">
    <property type="entry name" value="Thioesterase_II_repeat2"/>
    <property type="match status" value="1"/>
</dbReference>
<dbReference type="GO" id="GO:0052816">
    <property type="term" value="F:long-chain fatty acyl-CoA hydrolase activity"/>
    <property type="evidence" value="ECO:0007669"/>
    <property type="project" value="EnsemblFungi"/>
</dbReference>
<dbReference type="InterPro" id="IPR049449">
    <property type="entry name" value="TesB_ACOT8-like_N"/>
</dbReference>
<dbReference type="InterPro" id="IPR042171">
    <property type="entry name" value="Acyl-CoA_hotdog"/>
</dbReference>
<reference evidence="5 6" key="1">
    <citation type="journal article" date="2011" name="Proc. Natl. Acad. Sci. U.S.A.">
        <title>Evolutionary erosion of yeast sex chromosomes by mating-type switching accidents.</title>
        <authorList>
            <person name="Gordon J.L."/>
            <person name="Armisen D."/>
            <person name="Proux-Wera E."/>
            <person name="Oheigeartaigh S.S."/>
            <person name="Byrne K.P."/>
            <person name="Wolfe K.H."/>
        </authorList>
    </citation>
    <scope>NUCLEOTIDE SEQUENCE [LARGE SCALE GENOMIC DNA]</scope>
    <source>
        <strain evidence="6">ATCC 10597 / BCRC 20456 / CBS 421 / NBRC 0211 / NRRL Y-12639</strain>
    </source>
</reference>
<dbReference type="Pfam" id="PF13622">
    <property type="entry name" value="4HBT_3"/>
    <property type="match status" value="1"/>
</dbReference>
<comment type="similarity">
    <text evidence="1">Belongs to the C/M/P thioester hydrolase family.</text>
</comment>
<dbReference type="InterPro" id="IPR025652">
    <property type="entry name" value="TesB_C"/>
</dbReference>
<evidence type="ECO:0000256" key="1">
    <source>
        <dbReference type="ARBA" id="ARBA00006538"/>
    </source>
</evidence>
<dbReference type="SUPFAM" id="SSF54637">
    <property type="entry name" value="Thioesterase/thiol ester dehydrase-isomerase"/>
    <property type="match status" value="2"/>
</dbReference>
<dbReference type="KEGG" id="ndi:NDAI_0C02900"/>
<evidence type="ECO:0000256" key="2">
    <source>
        <dbReference type="ARBA" id="ARBA00022801"/>
    </source>
</evidence>
<name>G0W839_NAUDC</name>
<evidence type="ECO:0000259" key="3">
    <source>
        <dbReference type="Pfam" id="PF02551"/>
    </source>
</evidence>
<proteinExistence type="inferred from homology"/>
<evidence type="ECO:0000313" key="6">
    <source>
        <dbReference type="Proteomes" id="UP000000689"/>
    </source>
</evidence>
<feature type="domain" description="Acyl-CoA thioesterase 2 C-terminal" evidence="3">
    <location>
        <begin position="207"/>
        <end position="340"/>
    </location>
</feature>
<dbReference type="STRING" id="1071378.G0W839"/>
<dbReference type="RefSeq" id="XP_003669193.1">
    <property type="nucleotide sequence ID" value="XM_003669145.1"/>
</dbReference>
<organism evidence="5 6">
    <name type="scientific">Naumovozyma dairenensis (strain ATCC 10597 / BCRC 20456 / CBS 421 / NBRC 0211 / NRRL Y-12639)</name>
    <name type="common">Saccharomyces dairenensis</name>
    <dbReference type="NCBI Taxonomy" id="1071378"/>
    <lineage>
        <taxon>Eukaryota</taxon>
        <taxon>Fungi</taxon>
        <taxon>Dikarya</taxon>
        <taxon>Ascomycota</taxon>
        <taxon>Saccharomycotina</taxon>
        <taxon>Saccharomycetes</taxon>
        <taxon>Saccharomycetales</taxon>
        <taxon>Saccharomycetaceae</taxon>
        <taxon>Naumovozyma</taxon>
    </lineage>
</organism>
<sequence>MSKPAVTKLSKLSNIEHILELVPVSSSKFLTKNLPAAPLGSKGTFGGTLVAQSLLASLYTIPKTYVPTSMHCYFINGGDPKNNILYHVEKLRDGKNFIHRQIRAYQHDKLIFQSMILFSQQNSDKDHDSLHHLDHIESLPSTPPPDKYKPAASLYTEKIMAEGLLQRYARLSDRFKDINYLKRQVEVFEKGAIEYNFPNDLFYSQRRTSVLDYYVKIRHKVIQSKEFSSGQTTSNHNNISSLKIITPDTDPRYNYVAFAYLSDSYLLLTLPYFHQLPLYSHKFSVSLDHSIYFHQLPLVNNWIYLRIKNSRSHWDKHLVQGEYFDSNSGNIIATVSQEGLVVYDPEEEIKAKF</sequence>
<feature type="domain" description="Acyl-CoA thioesterase-like N-terminal HotDog" evidence="4">
    <location>
        <begin position="43"/>
        <end position="118"/>
    </location>
</feature>
<evidence type="ECO:0000313" key="5">
    <source>
        <dbReference type="EMBL" id="CCD23950.1"/>
    </source>
</evidence>
<dbReference type="GeneID" id="11496286"/>
<dbReference type="GO" id="GO:0005782">
    <property type="term" value="C:peroxisomal matrix"/>
    <property type="evidence" value="ECO:0007669"/>
    <property type="project" value="TreeGrafter"/>
</dbReference>
<keyword evidence="2" id="KW-0378">Hydrolase</keyword>
<dbReference type="EMBL" id="HE580269">
    <property type="protein sequence ID" value="CCD23950.1"/>
    <property type="molecule type" value="Genomic_DNA"/>
</dbReference>
<keyword evidence="6" id="KW-1185">Reference proteome</keyword>
<dbReference type="eggNOG" id="KOG3016">
    <property type="taxonomic scope" value="Eukaryota"/>
</dbReference>
<dbReference type="InterPro" id="IPR029069">
    <property type="entry name" value="HotDog_dom_sf"/>
</dbReference>
<dbReference type="PANTHER" id="PTHR11066:SF34">
    <property type="entry name" value="ACYL-COENZYME A THIOESTERASE 8"/>
    <property type="match status" value="1"/>
</dbReference>
<dbReference type="OrthoDB" id="68328at2759"/>
<evidence type="ECO:0008006" key="7">
    <source>
        <dbReference type="Google" id="ProtNLM"/>
    </source>
</evidence>
<dbReference type="GO" id="GO:0006637">
    <property type="term" value="P:acyl-CoA metabolic process"/>
    <property type="evidence" value="ECO:0007669"/>
    <property type="project" value="InterPro"/>
</dbReference>
<dbReference type="InterPro" id="IPR003703">
    <property type="entry name" value="Acyl_CoA_thio"/>
</dbReference>
<dbReference type="Gene3D" id="2.40.160.210">
    <property type="entry name" value="Acyl-CoA thioesterase, double hotdog domain"/>
    <property type="match status" value="1"/>
</dbReference>
<dbReference type="Pfam" id="PF02551">
    <property type="entry name" value="Acyl_CoA_thio"/>
    <property type="match status" value="1"/>
</dbReference>
<accession>G0W839</accession>
<dbReference type="PANTHER" id="PTHR11066">
    <property type="entry name" value="ACYL-COA THIOESTERASE"/>
    <property type="match status" value="1"/>
</dbReference>
<dbReference type="OMA" id="QVWFRTN"/>
<dbReference type="GO" id="GO:0008474">
    <property type="term" value="F:palmitoyl-(protein) hydrolase activity"/>
    <property type="evidence" value="ECO:0007669"/>
    <property type="project" value="EnsemblFungi"/>
</dbReference>
<dbReference type="AlphaFoldDB" id="G0W839"/>
<evidence type="ECO:0000259" key="4">
    <source>
        <dbReference type="Pfam" id="PF13622"/>
    </source>
</evidence>
<dbReference type="HOGENOM" id="CLU_032690_2_0_1"/>
<gene>
    <name evidence="5" type="primary">NDAI0C02900</name>
    <name evidence="5" type="ordered locus">NDAI_0C02900</name>
</gene>